<evidence type="ECO:0000259" key="3">
    <source>
        <dbReference type="Pfam" id="PF18810"/>
    </source>
</evidence>
<feature type="domain" description="Phage-Barnase-EndoU-ColicinE5/D-RelE like nuclease 2" evidence="3">
    <location>
        <begin position="279"/>
        <end position="410"/>
    </location>
</feature>
<feature type="compositionally biased region" description="Basic and acidic residues" evidence="1">
    <location>
        <begin position="184"/>
        <end position="194"/>
    </location>
</feature>
<evidence type="ECO:0000313" key="4">
    <source>
        <dbReference type="EMBL" id="HAE45846.1"/>
    </source>
</evidence>
<evidence type="ECO:0000313" key="5">
    <source>
        <dbReference type="Proteomes" id="UP000257706"/>
    </source>
</evidence>
<name>A0A3B9IDP0_9PROT</name>
<evidence type="ECO:0000259" key="2">
    <source>
        <dbReference type="Pfam" id="PF04233"/>
    </source>
</evidence>
<sequence>MAIEAVDVPFPEAIEHHRAKVSIPTEAWTDLYGAAHARAFTVAGASRDALLGDLRVAVEKAITKGTSFKEFQRDFDDLVDRHGWSHTGTREWRARLIYQTNIQTAYQAGRWAQIMDPDIVRMRPHLRYRHSGSKHPRPEHLSWNNLVLPRDDPFWKTHYPPNGWGCGCWVEPITDRQLARLEADPKNQVKREAPQDGTYTWTDPRTGDRREIPRGIDPGWDYNVGEASQGIVPPELAQPLPDYGEPSTLPDLPPLPPIRPVDPARLLPEGLSEDEYVDRFLAEFGASQRLGREHRDPSGGVILIDRELFVQRDQAGQEVALKATKRGRERYLLLLADAIRDPDEIWVDWAGAASGTPALRRTYLRRAGLPDGRELFAYFSWAARGWEGVTAYDTKGSYLARQRRGALLYRRPDLPDETDPPTE</sequence>
<proteinExistence type="predicted"/>
<feature type="domain" description="Phage head morphogenesis" evidence="2">
    <location>
        <begin position="54"/>
        <end position="170"/>
    </location>
</feature>
<protein>
    <recommendedName>
        <fullName evidence="6">Phage head morphogenesis domain-containing protein</fullName>
    </recommendedName>
</protein>
<feature type="region of interest" description="Disordered" evidence="1">
    <location>
        <begin position="184"/>
        <end position="219"/>
    </location>
</feature>
<feature type="compositionally biased region" description="Basic and acidic residues" evidence="1">
    <location>
        <begin position="205"/>
        <end position="214"/>
    </location>
</feature>
<dbReference type="InterPro" id="IPR006528">
    <property type="entry name" value="Phage_head_morphogenesis_dom"/>
</dbReference>
<accession>A0A3B9IDP0</accession>
<dbReference type="InterPro" id="IPR041110">
    <property type="entry name" value="PBECR2"/>
</dbReference>
<organism evidence="4 5">
    <name type="scientific">Tistrella mobilis</name>
    <dbReference type="NCBI Taxonomy" id="171437"/>
    <lineage>
        <taxon>Bacteria</taxon>
        <taxon>Pseudomonadati</taxon>
        <taxon>Pseudomonadota</taxon>
        <taxon>Alphaproteobacteria</taxon>
        <taxon>Geminicoccales</taxon>
        <taxon>Geminicoccaceae</taxon>
        <taxon>Tistrella</taxon>
    </lineage>
</organism>
<evidence type="ECO:0000256" key="1">
    <source>
        <dbReference type="SAM" id="MobiDB-lite"/>
    </source>
</evidence>
<comment type="caution">
    <text evidence="4">The sequence shown here is derived from an EMBL/GenBank/DDBJ whole genome shotgun (WGS) entry which is preliminary data.</text>
</comment>
<reference evidence="4 5" key="1">
    <citation type="journal article" date="2018" name="Nat. Biotechnol.">
        <title>A standardized bacterial taxonomy based on genome phylogeny substantially revises the tree of life.</title>
        <authorList>
            <person name="Parks D.H."/>
            <person name="Chuvochina M."/>
            <person name="Waite D.W."/>
            <person name="Rinke C."/>
            <person name="Skarshewski A."/>
            <person name="Chaumeil P.A."/>
            <person name="Hugenholtz P."/>
        </authorList>
    </citation>
    <scope>NUCLEOTIDE SEQUENCE [LARGE SCALE GENOMIC DNA]</scope>
    <source>
        <strain evidence="4">UBA8739</strain>
    </source>
</reference>
<dbReference type="Proteomes" id="UP000257706">
    <property type="component" value="Unassembled WGS sequence"/>
</dbReference>
<evidence type="ECO:0008006" key="6">
    <source>
        <dbReference type="Google" id="ProtNLM"/>
    </source>
</evidence>
<dbReference type="AlphaFoldDB" id="A0A3B9IDP0"/>
<dbReference type="EMBL" id="DMAI01000003">
    <property type="protein sequence ID" value="HAE45846.1"/>
    <property type="molecule type" value="Genomic_DNA"/>
</dbReference>
<dbReference type="Pfam" id="PF04233">
    <property type="entry name" value="Phage_Mu_F"/>
    <property type="match status" value="1"/>
</dbReference>
<dbReference type="Pfam" id="PF18810">
    <property type="entry name" value="PBECR2"/>
    <property type="match status" value="1"/>
</dbReference>
<gene>
    <name evidence="4" type="ORF">DCK97_00340</name>
</gene>